<keyword evidence="3" id="KW-1185">Reference proteome</keyword>
<dbReference type="SUPFAM" id="SSF53474">
    <property type="entry name" value="alpha/beta-Hydrolases"/>
    <property type="match status" value="1"/>
</dbReference>
<dbReference type="InterPro" id="IPR029058">
    <property type="entry name" value="AB_hydrolase_fold"/>
</dbReference>
<protein>
    <submittedName>
        <fullName evidence="2">Pimeloyl-ACP methyl ester carboxylesterase</fullName>
    </submittedName>
</protein>
<gene>
    <name evidence="2" type="ORF">SAMN02194393_01024</name>
</gene>
<name>A0A1T5J9C8_9FIRM</name>
<accession>A0A1T5J9C8</accession>
<dbReference type="GO" id="GO:0016020">
    <property type="term" value="C:membrane"/>
    <property type="evidence" value="ECO:0007669"/>
    <property type="project" value="TreeGrafter"/>
</dbReference>
<dbReference type="Gene3D" id="3.40.50.1820">
    <property type="entry name" value="alpha/beta hydrolase"/>
    <property type="match status" value="1"/>
</dbReference>
<evidence type="ECO:0000259" key="1">
    <source>
        <dbReference type="Pfam" id="PF00561"/>
    </source>
</evidence>
<feature type="domain" description="AB hydrolase-1" evidence="1">
    <location>
        <begin position="21"/>
        <end position="252"/>
    </location>
</feature>
<dbReference type="Pfam" id="PF00561">
    <property type="entry name" value="Abhydrolase_1"/>
    <property type="match status" value="1"/>
</dbReference>
<dbReference type="STRING" id="36842.SAMN02194393_01024"/>
<dbReference type="EMBL" id="FUZT01000002">
    <property type="protein sequence ID" value="SKC48147.1"/>
    <property type="molecule type" value="Genomic_DNA"/>
</dbReference>
<dbReference type="InterPro" id="IPR000073">
    <property type="entry name" value="AB_hydrolase_1"/>
</dbReference>
<dbReference type="RefSeq" id="WP_079489854.1">
    <property type="nucleotide sequence ID" value="NZ_FUZT01000002.1"/>
</dbReference>
<dbReference type="PANTHER" id="PTHR43798:SF33">
    <property type="entry name" value="HYDROLASE, PUTATIVE (AFU_ORTHOLOGUE AFUA_2G14860)-RELATED"/>
    <property type="match status" value="1"/>
</dbReference>
<organism evidence="2 3">
    <name type="scientific">Maledivibacter halophilus</name>
    <dbReference type="NCBI Taxonomy" id="36842"/>
    <lineage>
        <taxon>Bacteria</taxon>
        <taxon>Bacillati</taxon>
        <taxon>Bacillota</taxon>
        <taxon>Clostridia</taxon>
        <taxon>Peptostreptococcales</taxon>
        <taxon>Caminicellaceae</taxon>
        <taxon>Maledivibacter</taxon>
    </lineage>
</organism>
<evidence type="ECO:0000313" key="3">
    <source>
        <dbReference type="Proteomes" id="UP000190285"/>
    </source>
</evidence>
<dbReference type="InterPro" id="IPR050266">
    <property type="entry name" value="AB_hydrolase_sf"/>
</dbReference>
<dbReference type="OrthoDB" id="9775557at2"/>
<reference evidence="2 3" key="1">
    <citation type="submission" date="2017-02" db="EMBL/GenBank/DDBJ databases">
        <authorList>
            <person name="Peterson S.W."/>
        </authorList>
    </citation>
    <scope>NUCLEOTIDE SEQUENCE [LARGE SCALE GENOMIC DNA]</scope>
    <source>
        <strain evidence="2 3">M1</strain>
    </source>
</reference>
<dbReference type="PRINTS" id="PR00111">
    <property type="entry name" value="ABHYDROLASE"/>
</dbReference>
<sequence length="272" mass="31745">MSELRYNNKRIYYEIYGDGEPLILLNGIMMSHLSWKAFIPELSKNKKLILFDFLDQGKSDKMEGIKYGHELQVEALKALINHMNIKKADIVGISYGGEIAMQFAIKYKELVGKLILFNTASYTTPWLRDIGRGWINAAKTYDPETFYNVSIPYIYSPLFYTENNEWMEKRRKILYNVFNRDFLNSMIRLTKSSEGYEIRSMLREIKAETLIVGAEYDYITPLIEQEYINENIKGSKFLVIKNCGHASMYEKPNEFILLVNGFLNIEKSLLIV</sequence>
<evidence type="ECO:0000313" key="2">
    <source>
        <dbReference type="EMBL" id="SKC48147.1"/>
    </source>
</evidence>
<dbReference type="Proteomes" id="UP000190285">
    <property type="component" value="Unassembled WGS sequence"/>
</dbReference>
<dbReference type="AlphaFoldDB" id="A0A1T5J9C8"/>
<dbReference type="PANTHER" id="PTHR43798">
    <property type="entry name" value="MONOACYLGLYCEROL LIPASE"/>
    <property type="match status" value="1"/>
</dbReference>
<proteinExistence type="predicted"/>